<gene>
    <name evidence="3" type="ORF">Poli38472_009910</name>
</gene>
<dbReference type="SUPFAM" id="SSF48065">
    <property type="entry name" value="DBL homology domain (DH-domain)"/>
    <property type="match status" value="1"/>
</dbReference>
<comment type="caution">
    <text evidence="3">The sequence shown here is derived from an EMBL/GenBank/DDBJ whole genome shotgun (WGS) entry which is preliminary data.</text>
</comment>
<dbReference type="InterPro" id="IPR051092">
    <property type="entry name" value="FYVE_RhoGEF_PH"/>
</dbReference>
<keyword evidence="4" id="KW-1185">Reference proteome</keyword>
<protein>
    <recommendedName>
        <fullName evidence="2">DH domain-containing protein</fullName>
    </recommendedName>
</protein>
<evidence type="ECO:0000313" key="3">
    <source>
        <dbReference type="EMBL" id="TMW58351.1"/>
    </source>
</evidence>
<dbReference type="OrthoDB" id="207120at2759"/>
<proteinExistence type="predicted"/>
<dbReference type="GO" id="GO:0005737">
    <property type="term" value="C:cytoplasm"/>
    <property type="evidence" value="ECO:0007669"/>
    <property type="project" value="TreeGrafter"/>
</dbReference>
<dbReference type="InterPro" id="IPR035899">
    <property type="entry name" value="DBL_dom_sf"/>
</dbReference>
<feature type="compositionally biased region" description="Basic and acidic residues" evidence="1">
    <location>
        <begin position="222"/>
        <end position="245"/>
    </location>
</feature>
<accession>A0A8K1FDH0</accession>
<dbReference type="AlphaFoldDB" id="A0A8K1FDH0"/>
<dbReference type="InterPro" id="IPR000219">
    <property type="entry name" value="DH_dom"/>
</dbReference>
<dbReference type="Gene3D" id="2.30.29.30">
    <property type="entry name" value="Pleckstrin-homology domain (PH domain)/Phosphotyrosine-binding domain (PTB)"/>
    <property type="match status" value="1"/>
</dbReference>
<dbReference type="PROSITE" id="PS50010">
    <property type="entry name" value="DH_2"/>
    <property type="match status" value="1"/>
</dbReference>
<dbReference type="Proteomes" id="UP000794436">
    <property type="component" value="Unassembled WGS sequence"/>
</dbReference>
<feature type="domain" description="DH" evidence="2">
    <location>
        <begin position="1"/>
        <end position="159"/>
    </location>
</feature>
<dbReference type="PANTHER" id="PTHR12673:SF159">
    <property type="entry name" value="LD03170P"/>
    <property type="match status" value="1"/>
</dbReference>
<dbReference type="EMBL" id="SPLM01000111">
    <property type="protein sequence ID" value="TMW58351.1"/>
    <property type="molecule type" value="Genomic_DNA"/>
</dbReference>
<reference evidence="3" key="1">
    <citation type="submission" date="2019-03" db="EMBL/GenBank/DDBJ databases">
        <title>Long read genome sequence of the mycoparasitic Pythium oligandrum ATCC 38472 isolated from sugarbeet rhizosphere.</title>
        <authorList>
            <person name="Gaulin E."/>
        </authorList>
    </citation>
    <scope>NUCLEOTIDE SEQUENCE</scope>
    <source>
        <strain evidence="3">ATCC 38472_TT</strain>
    </source>
</reference>
<dbReference type="InterPro" id="IPR011993">
    <property type="entry name" value="PH-like_dom_sf"/>
</dbReference>
<dbReference type="Pfam" id="PF00621">
    <property type="entry name" value="RhoGEF"/>
    <property type="match status" value="1"/>
</dbReference>
<dbReference type="GO" id="GO:0005085">
    <property type="term" value="F:guanyl-nucleotide exchange factor activity"/>
    <property type="evidence" value="ECO:0007669"/>
    <property type="project" value="InterPro"/>
</dbReference>
<evidence type="ECO:0000313" key="4">
    <source>
        <dbReference type="Proteomes" id="UP000794436"/>
    </source>
</evidence>
<feature type="compositionally biased region" description="Polar residues" evidence="1">
    <location>
        <begin position="247"/>
        <end position="257"/>
    </location>
</feature>
<dbReference type="PANTHER" id="PTHR12673">
    <property type="entry name" value="FACIOGENITAL DYSPLASIA PROTEIN"/>
    <property type="match status" value="1"/>
</dbReference>
<feature type="region of interest" description="Disordered" evidence="1">
    <location>
        <begin position="222"/>
        <end position="281"/>
    </location>
</feature>
<organism evidence="3 4">
    <name type="scientific">Pythium oligandrum</name>
    <name type="common">Mycoparasitic fungus</name>
    <dbReference type="NCBI Taxonomy" id="41045"/>
    <lineage>
        <taxon>Eukaryota</taxon>
        <taxon>Sar</taxon>
        <taxon>Stramenopiles</taxon>
        <taxon>Oomycota</taxon>
        <taxon>Peronosporomycetes</taxon>
        <taxon>Pythiales</taxon>
        <taxon>Pythiaceae</taxon>
        <taxon>Pythium</taxon>
    </lineage>
</organism>
<feature type="compositionally biased region" description="Low complexity" evidence="1">
    <location>
        <begin position="258"/>
        <end position="274"/>
    </location>
</feature>
<evidence type="ECO:0000259" key="2">
    <source>
        <dbReference type="PROSITE" id="PS50010"/>
    </source>
</evidence>
<name>A0A8K1FDH0_PYTOL</name>
<evidence type="ECO:0000256" key="1">
    <source>
        <dbReference type="SAM" id="MobiDB-lite"/>
    </source>
</evidence>
<dbReference type="Gene3D" id="1.20.900.10">
    <property type="entry name" value="Dbl homology (DH) domain"/>
    <property type="match status" value="1"/>
</dbReference>
<sequence>MTALHTSTTTILNIHDELLCQLQPSTESTSSSTPPDPFGGYTGTLALINQYSTAFLATIEYMKVYSCYCASYLSAKEELALLQRSYPILNEFTVELYDRARADHGVDVISNMIKPVQRICRYPLLFRELLKNATTPEETLILQQSLQKIQAVSTYVNEKVQEAQNNARLYELHRSMHPSNKLELLHPSRTLLCETTAGVLNLDPPGWPAKLLWHFRRRRRRESSYKDEPDDTQHRYSSYADDRRGSATVSTSVQTVMSPTTCSSPPSKSTSSASFLLRGRRRSSTGEKMRLILLSDMLLMAKRREEQLKIRRQICLSCAVVHDWDDENEAHEDHEEDNRDPAALLYKSCAFTLEVAKIGRCNCQSLSQVTIRRSPRGPLSGLLATRRGSLSFSASAGEVLQYLQQEQERNTLARTTKASRGSRSGSRLRGHLESIAGIRAVKRYMVMCETPQRRQEFVTALRQAISRSARMVSIHNAAAEQARSPSLVTGSAMAMAIAVKLPTKIWNSLRHGEITPGAAAGLTACSTGLRRRGSLAITMMPTSTNNSSSVSQLATTEADLLGLEDTPQVRTAEVDEKTDTTLV</sequence>